<organism evidence="1 2">
    <name type="scientific">Triticum urartu</name>
    <name type="common">Red wild einkorn</name>
    <name type="synonym">Crithodium urartu</name>
    <dbReference type="NCBI Taxonomy" id="4572"/>
    <lineage>
        <taxon>Eukaryota</taxon>
        <taxon>Viridiplantae</taxon>
        <taxon>Streptophyta</taxon>
        <taxon>Embryophyta</taxon>
        <taxon>Tracheophyta</taxon>
        <taxon>Spermatophyta</taxon>
        <taxon>Magnoliopsida</taxon>
        <taxon>Liliopsida</taxon>
        <taxon>Poales</taxon>
        <taxon>Poaceae</taxon>
        <taxon>BOP clade</taxon>
        <taxon>Pooideae</taxon>
        <taxon>Triticodae</taxon>
        <taxon>Triticeae</taxon>
        <taxon>Triticinae</taxon>
        <taxon>Triticum</taxon>
    </lineage>
</organism>
<gene>
    <name evidence="1" type="primary">LOC125544387</name>
</gene>
<proteinExistence type="predicted"/>
<reference evidence="1" key="2">
    <citation type="submission" date="2018-03" db="EMBL/GenBank/DDBJ databases">
        <title>The Triticum urartu genome reveals the dynamic nature of wheat genome evolution.</title>
        <authorList>
            <person name="Ling H."/>
            <person name="Ma B."/>
            <person name="Shi X."/>
            <person name="Liu H."/>
            <person name="Dong L."/>
            <person name="Sun H."/>
            <person name="Cao Y."/>
            <person name="Gao Q."/>
            <person name="Zheng S."/>
            <person name="Li Y."/>
            <person name="Yu Y."/>
            <person name="Du H."/>
            <person name="Qi M."/>
            <person name="Li Y."/>
            <person name="Yu H."/>
            <person name="Cui Y."/>
            <person name="Wang N."/>
            <person name="Chen C."/>
            <person name="Wu H."/>
            <person name="Zhao Y."/>
            <person name="Zhang J."/>
            <person name="Li Y."/>
            <person name="Zhou W."/>
            <person name="Zhang B."/>
            <person name="Hu W."/>
            <person name="Eijk M."/>
            <person name="Tang J."/>
            <person name="Witsenboer H."/>
            <person name="Zhao S."/>
            <person name="Li Z."/>
            <person name="Zhang A."/>
            <person name="Wang D."/>
            <person name="Liang C."/>
        </authorList>
    </citation>
    <scope>NUCLEOTIDE SEQUENCE [LARGE SCALE GENOMIC DNA]</scope>
    <source>
        <strain evidence="1">cv. G1812</strain>
    </source>
</reference>
<evidence type="ECO:0000313" key="1">
    <source>
        <dbReference type="EnsemblPlants" id="TuG1812G0300002940.01.T02"/>
    </source>
</evidence>
<keyword evidence="2" id="KW-1185">Reference proteome</keyword>
<name>A0A8R7PTU0_TRIUA</name>
<sequence length="101" mass="11140">MFTTSLVSSTKLPLVRISSLRRSSLKTGLSHCRSGTRPGRRDSRVLVSHSTEGQIAVCLFMMSMLTSHLIRSTHGMMSSSIRLAPQIPKHSHSSYLGTRLT</sequence>
<dbReference type="Proteomes" id="UP000015106">
    <property type="component" value="Chromosome 3"/>
</dbReference>
<reference evidence="1" key="3">
    <citation type="submission" date="2022-06" db="UniProtKB">
        <authorList>
            <consortium name="EnsemblPlants"/>
        </authorList>
    </citation>
    <scope>IDENTIFICATION</scope>
</reference>
<protein>
    <submittedName>
        <fullName evidence="1">Uncharacterized protein</fullName>
    </submittedName>
</protein>
<reference evidence="2" key="1">
    <citation type="journal article" date="2013" name="Nature">
        <title>Draft genome of the wheat A-genome progenitor Triticum urartu.</title>
        <authorList>
            <person name="Ling H.Q."/>
            <person name="Zhao S."/>
            <person name="Liu D."/>
            <person name="Wang J."/>
            <person name="Sun H."/>
            <person name="Zhang C."/>
            <person name="Fan H."/>
            <person name="Li D."/>
            <person name="Dong L."/>
            <person name="Tao Y."/>
            <person name="Gao C."/>
            <person name="Wu H."/>
            <person name="Li Y."/>
            <person name="Cui Y."/>
            <person name="Guo X."/>
            <person name="Zheng S."/>
            <person name="Wang B."/>
            <person name="Yu K."/>
            <person name="Liang Q."/>
            <person name="Yang W."/>
            <person name="Lou X."/>
            <person name="Chen J."/>
            <person name="Feng M."/>
            <person name="Jian J."/>
            <person name="Zhang X."/>
            <person name="Luo G."/>
            <person name="Jiang Y."/>
            <person name="Liu J."/>
            <person name="Wang Z."/>
            <person name="Sha Y."/>
            <person name="Zhang B."/>
            <person name="Wu H."/>
            <person name="Tang D."/>
            <person name="Shen Q."/>
            <person name="Xue P."/>
            <person name="Zou S."/>
            <person name="Wang X."/>
            <person name="Liu X."/>
            <person name="Wang F."/>
            <person name="Yang Y."/>
            <person name="An X."/>
            <person name="Dong Z."/>
            <person name="Zhang K."/>
            <person name="Zhang X."/>
            <person name="Luo M.C."/>
            <person name="Dvorak J."/>
            <person name="Tong Y."/>
            <person name="Wang J."/>
            <person name="Yang H."/>
            <person name="Li Z."/>
            <person name="Wang D."/>
            <person name="Zhang A."/>
            <person name="Wang J."/>
        </authorList>
    </citation>
    <scope>NUCLEOTIDE SEQUENCE</scope>
    <source>
        <strain evidence="2">cv. G1812</strain>
    </source>
</reference>
<dbReference type="EnsemblPlants" id="TuG1812G0300002940.01.T02">
    <property type="protein sequence ID" value="TuG1812G0300002940.01.T02"/>
    <property type="gene ID" value="TuG1812G0300002940.01"/>
</dbReference>
<evidence type="ECO:0000313" key="2">
    <source>
        <dbReference type="Proteomes" id="UP000015106"/>
    </source>
</evidence>
<dbReference type="Gramene" id="TuG1812G0300002940.01.T02">
    <property type="protein sequence ID" value="TuG1812G0300002940.01.T02"/>
    <property type="gene ID" value="TuG1812G0300002940.01"/>
</dbReference>
<dbReference type="AlphaFoldDB" id="A0A8R7PTU0"/>
<accession>A0A8R7PTU0</accession>